<dbReference type="InterPro" id="IPR022742">
    <property type="entry name" value="Hydrolase_4"/>
</dbReference>
<dbReference type="PANTHER" id="PTHR11614">
    <property type="entry name" value="PHOSPHOLIPASE-RELATED"/>
    <property type="match status" value="1"/>
</dbReference>
<dbReference type="Pfam" id="PF12146">
    <property type="entry name" value="Hydrolase_4"/>
    <property type="match status" value="1"/>
</dbReference>
<dbReference type="Gene3D" id="3.40.50.1820">
    <property type="entry name" value="alpha/beta hydrolase"/>
    <property type="match status" value="1"/>
</dbReference>
<feature type="domain" description="Serine aminopeptidase S33" evidence="1">
    <location>
        <begin position="28"/>
        <end position="293"/>
    </location>
</feature>
<dbReference type="OrthoDB" id="9806902at2"/>
<dbReference type="InterPro" id="IPR051044">
    <property type="entry name" value="MAG_DAG_Lipase"/>
</dbReference>
<proteinExistence type="predicted"/>
<sequence length="310" mass="35510">MISQNFTFKSQEGTEIFVYTWMPDKMTNARGIVQIAHGMAETGARYERFAEKLTDHGYIVYIHDHRGHGKTAKTVENLGILAESEGFKWLVEDLYQLSEIIKQNHPELPLFLFGHSMGSFVTQRYIMLYGRRLKGVIISGSNGRQGILLSLGICLAKAESKKHGRKARSEKLTNLTLGSYNKSFKPNRTKFDWLSRDTAEVDKFIQDPFCGTTFTAGFFEDLLTGLKEIEHKPNLALVPKELPVYIVSGEKDPVGKNGRGILKLFNTYKKLGLHDVTYRLYKDGRHEMLNETNREEVMNDIILWLDEHCR</sequence>
<evidence type="ECO:0000259" key="1">
    <source>
        <dbReference type="Pfam" id="PF12146"/>
    </source>
</evidence>
<dbReference type="eggNOG" id="COG2267">
    <property type="taxonomic scope" value="Bacteria"/>
</dbReference>
<evidence type="ECO:0000313" key="3">
    <source>
        <dbReference type="Proteomes" id="UP000002892"/>
    </source>
</evidence>
<gene>
    <name evidence="2" type="ordered locus">Desaci_0982</name>
</gene>
<accession>I4D2K3</accession>
<evidence type="ECO:0000313" key="2">
    <source>
        <dbReference type="EMBL" id="AFM40027.1"/>
    </source>
</evidence>
<organism evidence="2 3">
    <name type="scientific">Desulfosporosinus acidiphilus (strain DSM 22704 / JCM 16185 / SJ4)</name>
    <dbReference type="NCBI Taxonomy" id="646529"/>
    <lineage>
        <taxon>Bacteria</taxon>
        <taxon>Bacillati</taxon>
        <taxon>Bacillota</taxon>
        <taxon>Clostridia</taxon>
        <taxon>Eubacteriales</taxon>
        <taxon>Desulfitobacteriaceae</taxon>
        <taxon>Desulfosporosinus</taxon>
    </lineage>
</organism>
<dbReference type="InterPro" id="IPR029058">
    <property type="entry name" value="AB_hydrolase_fold"/>
</dbReference>
<dbReference type="RefSeq" id="WP_014826036.1">
    <property type="nucleotide sequence ID" value="NC_018068.1"/>
</dbReference>
<keyword evidence="3" id="KW-1185">Reference proteome</keyword>
<dbReference type="HOGENOM" id="CLU_026209_1_0_9"/>
<dbReference type="EMBL" id="CP003639">
    <property type="protein sequence ID" value="AFM40027.1"/>
    <property type="molecule type" value="Genomic_DNA"/>
</dbReference>
<dbReference type="STRING" id="646529.Desaci_0982"/>
<dbReference type="KEGG" id="dai:Desaci_0982"/>
<protein>
    <submittedName>
        <fullName evidence="2">Lysophospholipase</fullName>
    </submittedName>
</protein>
<reference evidence="2 3" key="1">
    <citation type="journal article" date="2012" name="J. Bacteriol.">
        <title>Complete genome sequences of Desulfosporosinus orientis DSM765T, Desulfosporosinus youngiae DSM17734T, Desulfosporosinus meridiei DSM13257T, and Desulfosporosinus acidiphilus DSM22704T.</title>
        <authorList>
            <person name="Pester M."/>
            <person name="Brambilla E."/>
            <person name="Alazard D."/>
            <person name="Rattei T."/>
            <person name="Weinmaier T."/>
            <person name="Han J."/>
            <person name="Lucas S."/>
            <person name="Lapidus A."/>
            <person name="Cheng J.F."/>
            <person name="Goodwin L."/>
            <person name="Pitluck S."/>
            <person name="Peters L."/>
            <person name="Ovchinnikova G."/>
            <person name="Teshima H."/>
            <person name="Detter J.C."/>
            <person name="Han C.S."/>
            <person name="Tapia R."/>
            <person name="Land M.L."/>
            <person name="Hauser L."/>
            <person name="Kyrpides N.C."/>
            <person name="Ivanova N.N."/>
            <person name="Pagani I."/>
            <person name="Huntmann M."/>
            <person name="Wei C.L."/>
            <person name="Davenport K.W."/>
            <person name="Daligault H."/>
            <person name="Chain P.S."/>
            <person name="Chen A."/>
            <person name="Mavromatis K."/>
            <person name="Markowitz V."/>
            <person name="Szeto E."/>
            <person name="Mikhailova N."/>
            <person name="Pati A."/>
            <person name="Wagner M."/>
            <person name="Woyke T."/>
            <person name="Ollivier B."/>
            <person name="Klenk H.P."/>
            <person name="Spring S."/>
            <person name="Loy A."/>
        </authorList>
    </citation>
    <scope>NUCLEOTIDE SEQUENCE [LARGE SCALE GENOMIC DNA]</scope>
    <source>
        <strain evidence="3">DSM 22704 / JCM 16185 / SJ4</strain>
    </source>
</reference>
<dbReference type="AlphaFoldDB" id="I4D2K3"/>
<dbReference type="Proteomes" id="UP000002892">
    <property type="component" value="Chromosome"/>
</dbReference>
<name>I4D2K3_DESAJ</name>
<dbReference type="SUPFAM" id="SSF53474">
    <property type="entry name" value="alpha/beta-Hydrolases"/>
    <property type="match status" value="1"/>
</dbReference>